<dbReference type="InterPro" id="IPR047153">
    <property type="entry name" value="TRIM45/56/19-like"/>
</dbReference>
<dbReference type="CDD" id="cd05819">
    <property type="entry name" value="NHL"/>
    <property type="match status" value="1"/>
</dbReference>
<dbReference type="Gene3D" id="3.30.40.10">
    <property type="entry name" value="Zinc/RING finger domain, C3HC4 (zinc finger)"/>
    <property type="match status" value="1"/>
</dbReference>
<dbReference type="PROSITE" id="PS50119">
    <property type="entry name" value="ZF_BBOX"/>
    <property type="match status" value="2"/>
</dbReference>
<feature type="repeat" description="NHL" evidence="6">
    <location>
        <begin position="538"/>
        <end position="572"/>
    </location>
</feature>
<dbReference type="PROSITE" id="PS50089">
    <property type="entry name" value="ZF_RING_2"/>
    <property type="match status" value="1"/>
</dbReference>
<keyword evidence="3 5" id="KW-0863">Zinc-finger</keyword>
<dbReference type="InterPro" id="IPR001258">
    <property type="entry name" value="NHL_repeat"/>
</dbReference>
<dbReference type="SUPFAM" id="SSF101898">
    <property type="entry name" value="NHL repeat"/>
    <property type="match status" value="1"/>
</dbReference>
<dbReference type="GeneID" id="102801616"/>
<feature type="domain" description="RING-type" evidence="8">
    <location>
        <begin position="17"/>
        <end position="60"/>
    </location>
</feature>
<evidence type="ECO:0000313" key="10">
    <source>
        <dbReference type="Proteomes" id="UP000694865"/>
    </source>
</evidence>
<dbReference type="Pfam" id="PF01436">
    <property type="entry name" value="NHL"/>
    <property type="match status" value="2"/>
</dbReference>
<name>A0ABM0MSB3_SACKO</name>
<dbReference type="PROSITE" id="PS51125">
    <property type="entry name" value="NHL"/>
    <property type="match status" value="3"/>
</dbReference>
<dbReference type="RefSeq" id="XP_006822904.1">
    <property type="nucleotide sequence ID" value="XM_006822841.1"/>
</dbReference>
<evidence type="ECO:0000256" key="1">
    <source>
        <dbReference type="ARBA" id="ARBA00022723"/>
    </source>
</evidence>
<dbReference type="SUPFAM" id="SSF57845">
    <property type="entry name" value="B-box zinc-binding domain"/>
    <property type="match status" value="1"/>
</dbReference>
<keyword evidence="4" id="KW-0862">Zinc</keyword>
<gene>
    <name evidence="11" type="primary">LOC102801616</name>
</gene>
<dbReference type="Gene3D" id="2.120.10.30">
    <property type="entry name" value="TolB, C-terminal domain"/>
    <property type="match status" value="2"/>
</dbReference>
<dbReference type="SMART" id="SM00184">
    <property type="entry name" value="RING"/>
    <property type="match status" value="1"/>
</dbReference>
<dbReference type="InterPro" id="IPR011042">
    <property type="entry name" value="6-blade_b-propeller_TolB-like"/>
</dbReference>
<organism evidence="10 11">
    <name type="scientific">Saccoglossus kowalevskii</name>
    <name type="common">Acorn worm</name>
    <dbReference type="NCBI Taxonomy" id="10224"/>
    <lineage>
        <taxon>Eukaryota</taxon>
        <taxon>Metazoa</taxon>
        <taxon>Hemichordata</taxon>
        <taxon>Enteropneusta</taxon>
        <taxon>Harrimaniidae</taxon>
        <taxon>Saccoglossus</taxon>
    </lineage>
</organism>
<evidence type="ECO:0000256" key="2">
    <source>
        <dbReference type="ARBA" id="ARBA00022737"/>
    </source>
</evidence>
<dbReference type="InterPro" id="IPR017907">
    <property type="entry name" value="Znf_RING_CS"/>
</dbReference>
<feature type="domain" description="B box-type" evidence="9">
    <location>
        <begin position="153"/>
        <end position="195"/>
    </location>
</feature>
<dbReference type="SUPFAM" id="SSF57850">
    <property type="entry name" value="RING/U-box"/>
    <property type="match status" value="1"/>
</dbReference>
<dbReference type="Pfam" id="PF00643">
    <property type="entry name" value="zf-B_box"/>
    <property type="match status" value="1"/>
</dbReference>
<feature type="compositionally biased region" description="Polar residues" evidence="7">
    <location>
        <begin position="706"/>
        <end position="715"/>
    </location>
</feature>
<proteinExistence type="predicted"/>
<feature type="region of interest" description="Disordered" evidence="7">
    <location>
        <begin position="694"/>
        <end position="719"/>
    </location>
</feature>
<keyword evidence="2" id="KW-0677">Repeat</keyword>
<evidence type="ECO:0000313" key="11">
    <source>
        <dbReference type="RefSeq" id="XP_006822904.1"/>
    </source>
</evidence>
<feature type="repeat" description="NHL" evidence="6">
    <location>
        <begin position="576"/>
        <end position="619"/>
    </location>
</feature>
<dbReference type="SMART" id="SM00336">
    <property type="entry name" value="BBOX"/>
    <property type="match status" value="2"/>
</dbReference>
<evidence type="ECO:0000256" key="5">
    <source>
        <dbReference type="PROSITE-ProRule" id="PRU00024"/>
    </source>
</evidence>
<evidence type="ECO:0000256" key="4">
    <source>
        <dbReference type="ARBA" id="ARBA00022833"/>
    </source>
</evidence>
<evidence type="ECO:0000256" key="6">
    <source>
        <dbReference type="PROSITE-ProRule" id="PRU00504"/>
    </source>
</evidence>
<dbReference type="CDD" id="cd19757">
    <property type="entry name" value="Bbox1"/>
    <property type="match status" value="1"/>
</dbReference>
<dbReference type="Pfam" id="PF00097">
    <property type="entry name" value="zf-C3HC4"/>
    <property type="match status" value="1"/>
</dbReference>
<dbReference type="Proteomes" id="UP000694865">
    <property type="component" value="Unplaced"/>
</dbReference>
<protein>
    <submittedName>
        <fullName evidence="11">Tripartite motif-containing protein 2-like</fullName>
    </submittedName>
</protein>
<dbReference type="InterPro" id="IPR018957">
    <property type="entry name" value="Znf_C3HC4_RING-type"/>
</dbReference>
<dbReference type="PROSITE" id="PS00518">
    <property type="entry name" value="ZF_RING_1"/>
    <property type="match status" value="1"/>
</dbReference>
<dbReference type="PANTHER" id="PTHR25462:SF229">
    <property type="entry name" value="TRANSCRIPTION INTERMEDIARY FACTOR 1-BETA"/>
    <property type="match status" value="1"/>
</dbReference>
<accession>A0ABM0MSB3</accession>
<feature type="domain" description="B box-type" evidence="9">
    <location>
        <begin position="95"/>
        <end position="140"/>
    </location>
</feature>
<keyword evidence="1" id="KW-0479">Metal-binding</keyword>
<sequence>MASKTLAEQIDSDFLTCKICDGRLNQPKQLPCLHSFCKACISQWLGDSREATSYQCPVCRLPWALPTKGLQDLPDNTFINNLRDVIDAEKASIGEGELICSCCDKTACKRCVNCAQFLCNDCVKSHAKLSYTRNHHIVTIEQFCINDNGAIRPDRPMCLKHNSEIELYCQTCQLPICYRCTLFEHRVPGHNHMYLKDATVQHIGGLRRLMAKVKLKLSMLRIGHVAVTELSSELHQNEEAAKKEIETHAANIVEKVKKEANRLCGDVRRKCLAKESVLKMQENELSSVIRQIDTACVYCDNMVKHGTEVEILLAKQKMEDRLVQLISIENNYEPEENSHLQFVPNTNFSRGFIGTVLSSSVPVNILRSQQPTTCMNGVDEIASQFGNNCSYVELEKEYRGCVTPDSELANIAVNSDGDIVVTDPEGHRVVIYDSKLTLKKEIRFKQFSSHFSPCGVSFSKDGKLVISDTPNSQIVITDIEGNIISCHSNEKIKYPEGLVVCPDGQVHVIDRGTLGKHCIHTVTLDGQHIRTLIGKELERGEFEFPSSVAINSNKDVILADSGNDRVLVFDATFSYQFAFGCYGDRDGQFSWVTGIAVDGEGNIYVCDSNNRRIQVFCSDGKFLYCVVTTSDGLIDPRGICITQDNPQKLIVLDANTLKIFKMKNAPSHEKIQQTESECLDNTTFTSELTSQMTSTISQTTDDTESVYSDRTTTSGDSKEFDNLGEVLQQDDITML</sequence>
<dbReference type="Gene3D" id="3.30.160.60">
    <property type="entry name" value="Classic Zinc Finger"/>
    <property type="match status" value="1"/>
</dbReference>
<feature type="repeat" description="NHL" evidence="6">
    <location>
        <begin position="411"/>
        <end position="435"/>
    </location>
</feature>
<keyword evidence="10" id="KW-1185">Reference proteome</keyword>
<dbReference type="InterPro" id="IPR000315">
    <property type="entry name" value="Znf_B-box"/>
</dbReference>
<evidence type="ECO:0000259" key="8">
    <source>
        <dbReference type="PROSITE" id="PS50089"/>
    </source>
</evidence>
<dbReference type="PANTHER" id="PTHR25462">
    <property type="entry name" value="BONUS, ISOFORM C-RELATED"/>
    <property type="match status" value="1"/>
</dbReference>
<reference evidence="11" key="1">
    <citation type="submission" date="2025-08" db="UniProtKB">
        <authorList>
            <consortium name="RefSeq"/>
        </authorList>
    </citation>
    <scope>IDENTIFICATION</scope>
    <source>
        <tissue evidence="11">Testes</tissue>
    </source>
</reference>
<dbReference type="InterPro" id="IPR013083">
    <property type="entry name" value="Znf_RING/FYVE/PHD"/>
</dbReference>
<evidence type="ECO:0000256" key="7">
    <source>
        <dbReference type="SAM" id="MobiDB-lite"/>
    </source>
</evidence>
<evidence type="ECO:0000259" key="9">
    <source>
        <dbReference type="PROSITE" id="PS50119"/>
    </source>
</evidence>
<evidence type="ECO:0000256" key="3">
    <source>
        <dbReference type="ARBA" id="ARBA00022771"/>
    </source>
</evidence>
<dbReference type="InterPro" id="IPR001841">
    <property type="entry name" value="Znf_RING"/>
</dbReference>